<dbReference type="PIRSF" id="PIRSF016919">
    <property type="entry name" value="HupE_UreJ"/>
    <property type="match status" value="1"/>
</dbReference>
<feature type="transmembrane region" description="Helical" evidence="1">
    <location>
        <begin position="141"/>
        <end position="162"/>
    </location>
</feature>
<dbReference type="Proteomes" id="UP000826722">
    <property type="component" value="Chromosome"/>
</dbReference>
<feature type="transmembrane region" description="Helical" evidence="1">
    <location>
        <begin position="34"/>
        <end position="53"/>
    </location>
</feature>
<keyword evidence="1" id="KW-1133">Transmembrane helix</keyword>
<dbReference type="AlphaFoldDB" id="A0A8D5GAC6"/>
<accession>A0A8D5GAC6</accession>
<feature type="chain" id="PRO_5034513460" evidence="2">
    <location>
        <begin position="20"/>
        <end position="192"/>
    </location>
</feature>
<keyword evidence="1" id="KW-0472">Membrane</keyword>
<feature type="signal peptide" evidence="2">
    <location>
        <begin position="1"/>
        <end position="19"/>
    </location>
</feature>
<feature type="transmembrane region" description="Helical" evidence="1">
    <location>
        <begin position="91"/>
        <end position="109"/>
    </location>
</feature>
<feature type="transmembrane region" description="Helical" evidence="1">
    <location>
        <begin position="65"/>
        <end position="85"/>
    </location>
</feature>
<gene>
    <name evidence="3" type="ORF">ZMTM_22760</name>
</gene>
<feature type="transmembrane region" description="Helical" evidence="1">
    <location>
        <begin position="174"/>
        <end position="191"/>
    </location>
</feature>
<keyword evidence="2" id="KW-0732">Signal</keyword>
<evidence type="ECO:0000313" key="4">
    <source>
        <dbReference type="Proteomes" id="UP000826722"/>
    </source>
</evidence>
<evidence type="ECO:0000256" key="1">
    <source>
        <dbReference type="SAM" id="Phobius"/>
    </source>
</evidence>
<evidence type="ECO:0000256" key="2">
    <source>
        <dbReference type="SAM" id="SignalP"/>
    </source>
</evidence>
<protein>
    <submittedName>
        <fullName evidence="3">Protein hupE</fullName>
    </submittedName>
</protein>
<proteinExistence type="predicted"/>
<organism evidence="3 4">
    <name type="scientific">Methyloradius palustris</name>
    <dbReference type="NCBI Taxonomy" id="2778876"/>
    <lineage>
        <taxon>Bacteria</taxon>
        <taxon>Pseudomonadati</taxon>
        <taxon>Pseudomonadota</taxon>
        <taxon>Betaproteobacteria</taxon>
        <taxon>Nitrosomonadales</taxon>
        <taxon>Methylophilaceae</taxon>
        <taxon>Methyloradius</taxon>
    </lineage>
</organism>
<evidence type="ECO:0000313" key="3">
    <source>
        <dbReference type="EMBL" id="BCM26017.1"/>
    </source>
</evidence>
<dbReference type="KEGG" id="mpau:ZMTM_22760"/>
<keyword evidence="1" id="KW-0812">Transmembrane</keyword>
<dbReference type="InterPro" id="IPR007038">
    <property type="entry name" value="HupE_UreJ"/>
</dbReference>
<sequence>MKKMLLAISFSLFSTLAMAHPGHAEQGALAGFLHPLTGIDHLLVMVSIGMWAAKLGGSARWQLPVTFVLVMAFGAAIAMSGLMPANLNADSVEIGVSASVLAMGLLLLIQLPLKRPIQIALTAIFAMLHGFAHGLELSFSSGWSVMLGMLLATALLHALGLLLSSGRVTIAKQVNLVMGGLMLLTGAYLLAV</sequence>
<feature type="transmembrane region" description="Helical" evidence="1">
    <location>
        <begin position="116"/>
        <end position="135"/>
    </location>
</feature>
<dbReference type="Pfam" id="PF04955">
    <property type="entry name" value="HupE_UreJ"/>
    <property type="match status" value="1"/>
</dbReference>
<dbReference type="RefSeq" id="WP_221764047.1">
    <property type="nucleotide sequence ID" value="NZ_AP024110.1"/>
</dbReference>
<name>A0A8D5GAC6_9PROT</name>
<reference evidence="3" key="1">
    <citation type="journal article" date="2021" name="Arch. Microbiol.">
        <title>Methyloradius palustris gen. nov., sp. nov., a methanol-oxidizing bacterium isolated from snow.</title>
        <authorList>
            <person name="Miyadera T."/>
            <person name="Kojima H."/>
            <person name="Fukui M."/>
        </authorList>
    </citation>
    <scope>NUCLEOTIDE SEQUENCE</scope>
    <source>
        <strain evidence="3">Zm11</strain>
    </source>
</reference>
<keyword evidence="4" id="KW-1185">Reference proteome</keyword>
<dbReference type="EMBL" id="AP024110">
    <property type="protein sequence ID" value="BCM26017.1"/>
    <property type="molecule type" value="Genomic_DNA"/>
</dbReference>